<dbReference type="RefSeq" id="XP_037146918.1">
    <property type="nucleotide sequence ID" value="XM_037297717.1"/>
</dbReference>
<dbReference type="EMBL" id="JACCJB010000027">
    <property type="protein sequence ID" value="KAF6217483.1"/>
    <property type="molecule type" value="Genomic_DNA"/>
</dbReference>
<evidence type="ECO:0000256" key="1">
    <source>
        <dbReference type="SAM" id="MobiDB-lite"/>
    </source>
</evidence>
<accession>A0A8H6C519</accession>
<gene>
    <name evidence="2" type="ORF">HO133_006821</name>
</gene>
<organism evidence="2 3">
    <name type="scientific">Letharia lupina</name>
    <dbReference type="NCBI Taxonomy" id="560253"/>
    <lineage>
        <taxon>Eukaryota</taxon>
        <taxon>Fungi</taxon>
        <taxon>Dikarya</taxon>
        <taxon>Ascomycota</taxon>
        <taxon>Pezizomycotina</taxon>
        <taxon>Lecanoromycetes</taxon>
        <taxon>OSLEUM clade</taxon>
        <taxon>Lecanoromycetidae</taxon>
        <taxon>Lecanorales</taxon>
        <taxon>Lecanorineae</taxon>
        <taxon>Parmeliaceae</taxon>
        <taxon>Letharia</taxon>
    </lineage>
</organism>
<name>A0A8H6C519_9LECA</name>
<dbReference type="AlphaFoldDB" id="A0A8H6C519"/>
<dbReference type="GeneID" id="59335221"/>
<keyword evidence="3" id="KW-1185">Reference proteome</keyword>
<feature type="region of interest" description="Disordered" evidence="1">
    <location>
        <begin position="231"/>
        <end position="254"/>
    </location>
</feature>
<sequence length="254" mass="28434">MTSDEKLTLVQAIIETTDKHDFVSPQLFADSASQRERQEVEAARTYILQQAFPTIQTLTPLCNTKALSYTIRLDTVGSFLKPQPHMLITQDPGGLHVAEVNFHTHGYDTTIVYKDVGISQRLALQNLQEQNFECLINGKPHLWHPLGPSKSVFELTEEAKKRVALFVYAEGMAQRTGSTSANGMPVQEQKIGEVHVMEDFLHEPVALQQTLFSAIVVVEQAKRRATSIASWVPPPASKTHFPGRRRSRQDGKSM</sequence>
<evidence type="ECO:0000313" key="2">
    <source>
        <dbReference type="EMBL" id="KAF6217483.1"/>
    </source>
</evidence>
<reference evidence="2 3" key="1">
    <citation type="journal article" date="2020" name="Genomics">
        <title>Complete, high-quality genomes from long-read metagenomic sequencing of two wolf lichen thalli reveals enigmatic genome architecture.</title>
        <authorList>
            <person name="McKenzie S.K."/>
            <person name="Walston R.F."/>
            <person name="Allen J.L."/>
        </authorList>
    </citation>
    <scope>NUCLEOTIDE SEQUENCE [LARGE SCALE GENOMIC DNA]</scope>
    <source>
        <strain evidence="2">WasteWater1</strain>
    </source>
</reference>
<evidence type="ECO:0000313" key="3">
    <source>
        <dbReference type="Proteomes" id="UP000593566"/>
    </source>
</evidence>
<comment type="caution">
    <text evidence="2">The sequence shown here is derived from an EMBL/GenBank/DDBJ whole genome shotgun (WGS) entry which is preliminary data.</text>
</comment>
<dbReference type="Proteomes" id="UP000593566">
    <property type="component" value="Unassembled WGS sequence"/>
</dbReference>
<protein>
    <submittedName>
        <fullName evidence="2">Uncharacterized protein</fullName>
    </submittedName>
</protein>
<proteinExistence type="predicted"/>